<reference evidence="3" key="1">
    <citation type="submission" date="2016-10" db="EMBL/GenBank/DDBJ databases">
        <authorList>
            <person name="Varghese N."/>
            <person name="Submissions S."/>
        </authorList>
    </citation>
    <scope>NUCLEOTIDE SEQUENCE [LARGE SCALE GENOMIC DNA]</scope>
    <source>
        <strain evidence="3">BL47</strain>
    </source>
</reference>
<name>A0A1G9XAL4_9HYPH</name>
<dbReference type="AlphaFoldDB" id="A0A1G9XAL4"/>
<sequence>MAGFSLTSRGIAVVTLAILGAPVATAARAGSAAQPGQTVGLPVGAQLPVGLYFVNLSSFGARSTLPRDSTTNVNLPTFAWATPWNVADARLQFFFTQPVAAASSRGAAYQSGIGQQLLAAQLAWDLGGDVGVSYLFGGYLPIQTRFLTQSASLTHRFAASYTGQDWNLTANLLYGVFLDTRAPSGTLYPDYLNLDLTMTRKFGKWQVGAVAYGSSDLPTGVGSYRPQGQIAVGGLVGYNFGPVNLQAYLTRDVVQRNYGGRETRGWLRAIVPLYQDGGEVEPNRTLVTRRQAE</sequence>
<feature type="signal peptide" evidence="1">
    <location>
        <begin position="1"/>
        <end position="26"/>
    </location>
</feature>
<dbReference type="EMBL" id="FNHS01000004">
    <property type="protein sequence ID" value="SDM93839.1"/>
    <property type="molecule type" value="Genomic_DNA"/>
</dbReference>
<protein>
    <submittedName>
        <fullName evidence="2">Putative MetA-pathway of phenol degradation</fullName>
    </submittedName>
</protein>
<proteinExistence type="predicted"/>
<dbReference type="STRING" id="582672.SAMN05216360_104319"/>
<evidence type="ECO:0000313" key="3">
    <source>
        <dbReference type="Proteomes" id="UP000198704"/>
    </source>
</evidence>
<accession>A0A1G9XAL4</accession>
<evidence type="ECO:0000256" key="1">
    <source>
        <dbReference type="SAM" id="SignalP"/>
    </source>
</evidence>
<gene>
    <name evidence="2" type="ORF">SAMN05216360_104319</name>
</gene>
<evidence type="ECO:0000313" key="2">
    <source>
        <dbReference type="EMBL" id="SDM93839.1"/>
    </source>
</evidence>
<feature type="chain" id="PRO_5011736173" evidence="1">
    <location>
        <begin position="27"/>
        <end position="293"/>
    </location>
</feature>
<dbReference type="OrthoDB" id="7343674at2"/>
<keyword evidence="3" id="KW-1185">Reference proteome</keyword>
<keyword evidence="1" id="KW-0732">Signal</keyword>
<organism evidence="2 3">
    <name type="scientific">Methylobacterium phyllostachyos</name>
    <dbReference type="NCBI Taxonomy" id="582672"/>
    <lineage>
        <taxon>Bacteria</taxon>
        <taxon>Pseudomonadati</taxon>
        <taxon>Pseudomonadota</taxon>
        <taxon>Alphaproteobacteria</taxon>
        <taxon>Hyphomicrobiales</taxon>
        <taxon>Methylobacteriaceae</taxon>
        <taxon>Methylobacterium</taxon>
    </lineage>
</organism>
<dbReference type="Proteomes" id="UP000198704">
    <property type="component" value="Unassembled WGS sequence"/>
</dbReference>
<dbReference type="RefSeq" id="WP_091715017.1">
    <property type="nucleotide sequence ID" value="NZ_FNHS01000004.1"/>
</dbReference>